<proteinExistence type="predicted"/>
<accession>A0A0B0N8P1</accession>
<name>A0A0B0N8P1_GOSAR</name>
<dbReference type="Proteomes" id="UP000032142">
    <property type="component" value="Unassembled WGS sequence"/>
</dbReference>
<reference evidence="2" key="1">
    <citation type="submission" date="2014-09" db="EMBL/GenBank/DDBJ databases">
        <authorList>
            <person name="Mudge J."/>
            <person name="Ramaraj T."/>
            <person name="Lindquist I.E."/>
            <person name="Bharti A.K."/>
            <person name="Sundararajan A."/>
            <person name="Cameron C.T."/>
            <person name="Woodward J.E."/>
            <person name="May G.D."/>
            <person name="Brubaker C."/>
            <person name="Broadhvest J."/>
            <person name="Wilkins T.A."/>
        </authorList>
    </citation>
    <scope>NUCLEOTIDE SEQUENCE</scope>
    <source>
        <strain evidence="2">cv. AKA8401</strain>
    </source>
</reference>
<gene>
    <name evidence="1" type="ORF">F383_34481</name>
</gene>
<comment type="caution">
    <text evidence="1">The sequence shown here is derived from an EMBL/GenBank/DDBJ whole genome shotgun (WGS) entry which is preliminary data.</text>
</comment>
<dbReference type="EMBL" id="JRRC01474976">
    <property type="protein sequence ID" value="KHG07466.1"/>
    <property type="molecule type" value="Genomic_DNA"/>
</dbReference>
<protein>
    <submittedName>
        <fullName evidence="1">Uncharacterized protein</fullName>
    </submittedName>
</protein>
<dbReference type="AlphaFoldDB" id="A0A0B0N8P1"/>
<keyword evidence="2" id="KW-1185">Reference proteome</keyword>
<evidence type="ECO:0000313" key="1">
    <source>
        <dbReference type="EMBL" id="KHG07466.1"/>
    </source>
</evidence>
<sequence length="35" mass="4007">MPYFDIHIFSKGTKIIFDSVVMILDDPRASSSFDI</sequence>
<organism evidence="1 2">
    <name type="scientific">Gossypium arboreum</name>
    <name type="common">Tree cotton</name>
    <name type="synonym">Gossypium nanking</name>
    <dbReference type="NCBI Taxonomy" id="29729"/>
    <lineage>
        <taxon>Eukaryota</taxon>
        <taxon>Viridiplantae</taxon>
        <taxon>Streptophyta</taxon>
        <taxon>Embryophyta</taxon>
        <taxon>Tracheophyta</taxon>
        <taxon>Spermatophyta</taxon>
        <taxon>Magnoliopsida</taxon>
        <taxon>eudicotyledons</taxon>
        <taxon>Gunneridae</taxon>
        <taxon>Pentapetalae</taxon>
        <taxon>rosids</taxon>
        <taxon>malvids</taxon>
        <taxon>Malvales</taxon>
        <taxon>Malvaceae</taxon>
        <taxon>Malvoideae</taxon>
        <taxon>Gossypium</taxon>
    </lineage>
</organism>
<evidence type="ECO:0000313" key="2">
    <source>
        <dbReference type="Proteomes" id="UP000032142"/>
    </source>
</evidence>